<feature type="signal peptide" evidence="3">
    <location>
        <begin position="1"/>
        <end position="21"/>
    </location>
</feature>
<organism evidence="4 5">
    <name type="scientific">Meridianimarinicoccus aquatilis</name>
    <dbReference type="NCBI Taxonomy" id="2552766"/>
    <lineage>
        <taxon>Bacteria</taxon>
        <taxon>Pseudomonadati</taxon>
        <taxon>Pseudomonadota</taxon>
        <taxon>Alphaproteobacteria</taxon>
        <taxon>Rhodobacterales</taxon>
        <taxon>Paracoccaceae</taxon>
        <taxon>Meridianimarinicoccus</taxon>
    </lineage>
</organism>
<keyword evidence="2" id="KW-1133">Transmembrane helix</keyword>
<evidence type="ECO:0000256" key="1">
    <source>
        <dbReference type="SAM" id="MobiDB-lite"/>
    </source>
</evidence>
<evidence type="ECO:0000256" key="2">
    <source>
        <dbReference type="SAM" id="Phobius"/>
    </source>
</evidence>
<dbReference type="Proteomes" id="UP000294562">
    <property type="component" value="Unassembled WGS sequence"/>
</dbReference>
<evidence type="ECO:0000256" key="3">
    <source>
        <dbReference type="SAM" id="SignalP"/>
    </source>
</evidence>
<evidence type="ECO:0008006" key="6">
    <source>
        <dbReference type="Google" id="ProtNLM"/>
    </source>
</evidence>
<keyword evidence="2" id="KW-0472">Membrane</keyword>
<evidence type="ECO:0000313" key="5">
    <source>
        <dbReference type="Proteomes" id="UP000294562"/>
    </source>
</evidence>
<protein>
    <recommendedName>
        <fullName evidence="6">Protein BatD</fullName>
    </recommendedName>
</protein>
<keyword evidence="5" id="KW-1185">Reference proteome</keyword>
<sequence length="433" mass="46023">MIRVCAALCLVLVCLTGPAFAQDPVLTSEIDGNEVIPGQSVSLRLTVLVPTYMPDPPQWPSFEAPNLHIRVASSGPVSETIDGETWSGVSRRYLITPMVPGQVTLPALTASVTWADPDTNAPLQVDLETEPLTITGVVPDEASELDPFIAADTLELTQSIEGEPEGMSPGASFTRSVTANIRGASPMFLPPLLPQQSVDGLRGYPDEPVTAENVDRGVVSGSRTESVTYLAEGGGSGALSAVTLKWYNLKSGAVETAELAAVDVSVEGPPARPADGNAPRDWRGTAQAAIAVLLALLVLALVVRRARGPIGQWWQATRLAWQRSEHAAWRTLLRKIKARDLAGVRHAMDVWLRVSAPGGQSNPTPDVMAALNALGRARYGQPPGDDGTAWQDLAHALTDMRRAARGERQDDPLPPLNPSPMAAHSAEHGKKTV</sequence>
<accession>A0A4R6B5F5</accession>
<dbReference type="AlphaFoldDB" id="A0A4R6B5F5"/>
<dbReference type="PANTHER" id="PTHR40940:SF1">
    <property type="entry name" value="PROTEIN BATD"/>
    <property type="match status" value="1"/>
</dbReference>
<keyword evidence="2" id="KW-0812">Transmembrane</keyword>
<evidence type="ECO:0000313" key="4">
    <source>
        <dbReference type="EMBL" id="TDL90713.1"/>
    </source>
</evidence>
<dbReference type="InterPro" id="IPR025738">
    <property type="entry name" value="BatD"/>
</dbReference>
<gene>
    <name evidence="4" type="ORF">E2L05_04145</name>
</gene>
<keyword evidence="3" id="KW-0732">Signal</keyword>
<dbReference type="PANTHER" id="PTHR40940">
    <property type="entry name" value="PROTEIN BATD-RELATED"/>
    <property type="match status" value="1"/>
</dbReference>
<reference evidence="4 5" key="1">
    <citation type="submission" date="2019-03" db="EMBL/GenBank/DDBJ databases">
        <title>Rhodobacteraceae bacterium SM1902, a new member of the family Rhodobacteraceae isolated from Yantai.</title>
        <authorList>
            <person name="Sun Y."/>
        </authorList>
    </citation>
    <scope>NUCLEOTIDE SEQUENCE [LARGE SCALE GENOMIC DNA]</scope>
    <source>
        <strain evidence="4 5">SM1902</strain>
    </source>
</reference>
<name>A0A4R6B5F5_9RHOB</name>
<feature type="region of interest" description="Disordered" evidence="1">
    <location>
        <begin position="403"/>
        <end position="433"/>
    </location>
</feature>
<feature type="transmembrane region" description="Helical" evidence="2">
    <location>
        <begin position="284"/>
        <end position="303"/>
    </location>
</feature>
<comment type="caution">
    <text evidence="4">The sequence shown here is derived from an EMBL/GenBank/DDBJ whole genome shotgun (WGS) entry which is preliminary data.</text>
</comment>
<proteinExistence type="predicted"/>
<dbReference type="OrthoDB" id="7699970at2"/>
<dbReference type="EMBL" id="SMZO01000006">
    <property type="protein sequence ID" value="TDL90713.1"/>
    <property type="molecule type" value="Genomic_DNA"/>
</dbReference>
<dbReference type="RefSeq" id="WP_133341627.1">
    <property type="nucleotide sequence ID" value="NZ_SMZO01000006.1"/>
</dbReference>
<feature type="chain" id="PRO_5020887109" description="Protein BatD" evidence="3">
    <location>
        <begin position="22"/>
        <end position="433"/>
    </location>
</feature>